<proteinExistence type="predicted"/>
<keyword evidence="2" id="KW-1185">Reference proteome</keyword>
<sequence>MIFQQHQQQQLTILALSACAAVAHDPVKPWEITRLVTSSLPYRGEAACHDPLNTIAVEIHDANYPGLNSTGLPSVQCIAKFPYCSPPYHKSFNCTEVPYRTWSFSFFQPDEHADSSYWNPGQSFVLCFRLLLRERGVWYDGQATFAVGDNLRGMCSAAGICSFALKEMTPFYVNPMGEM</sequence>
<reference evidence="1" key="1">
    <citation type="submission" date="2023-06" db="EMBL/GenBank/DDBJ databases">
        <title>Genome-scale phylogeny and comparative genomics of the fungal order Sordariales.</title>
        <authorList>
            <consortium name="Lawrence Berkeley National Laboratory"/>
            <person name="Hensen N."/>
            <person name="Bonometti L."/>
            <person name="Westerberg I."/>
            <person name="Brannstrom I.O."/>
            <person name="Guillou S."/>
            <person name="Cros-Aarteil S."/>
            <person name="Calhoun S."/>
            <person name="Haridas S."/>
            <person name="Kuo A."/>
            <person name="Mondo S."/>
            <person name="Pangilinan J."/>
            <person name="Riley R."/>
            <person name="Labutti K."/>
            <person name="Andreopoulos B."/>
            <person name="Lipzen A."/>
            <person name="Chen C."/>
            <person name="Yanf M."/>
            <person name="Daum C."/>
            <person name="Ng V."/>
            <person name="Clum A."/>
            <person name="Steindorff A."/>
            <person name="Ohm R."/>
            <person name="Martin F."/>
            <person name="Silar P."/>
            <person name="Natvig D."/>
            <person name="Lalanne C."/>
            <person name="Gautier V."/>
            <person name="Ament-Velasquez S.L."/>
            <person name="Kruys A."/>
            <person name="Hutchinson M.I."/>
            <person name="Powell A.J."/>
            <person name="Barry K."/>
            <person name="Miller A.N."/>
            <person name="Grigoriev I.V."/>
            <person name="Debuchy R."/>
            <person name="Gladieux P."/>
            <person name="Thoren M.H."/>
            <person name="Johannesson H."/>
        </authorList>
    </citation>
    <scope>NUCLEOTIDE SEQUENCE</scope>
    <source>
        <strain evidence="1">SMH4607-1</strain>
    </source>
</reference>
<comment type="caution">
    <text evidence="1">The sequence shown here is derived from an EMBL/GenBank/DDBJ whole genome shotgun (WGS) entry which is preliminary data.</text>
</comment>
<dbReference type="AlphaFoldDB" id="A0AA40ANW9"/>
<protein>
    <submittedName>
        <fullName evidence="1">Uncharacterized protein</fullName>
    </submittedName>
</protein>
<evidence type="ECO:0000313" key="1">
    <source>
        <dbReference type="EMBL" id="KAK0719311.1"/>
    </source>
</evidence>
<gene>
    <name evidence="1" type="ORF">B0H67DRAFT_484658</name>
</gene>
<dbReference type="Proteomes" id="UP001172102">
    <property type="component" value="Unassembled WGS sequence"/>
</dbReference>
<dbReference type="EMBL" id="JAUKUA010000003">
    <property type="protein sequence ID" value="KAK0719311.1"/>
    <property type="molecule type" value="Genomic_DNA"/>
</dbReference>
<name>A0AA40ANW9_9PEZI</name>
<accession>A0AA40ANW9</accession>
<organism evidence="1 2">
    <name type="scientific">Lasiosphaeris hirsuta</name>
    <dbReference type="NCBI Taxonomy" id="260670"/>
    <lineage>
        <taxon>Eukaryota</taxon>
        <taxon>Fungi</taxon>
        <taxon>Dikarya</taxon>
        <taxon>Ascomycota</taxon>
        <taxon>Pezizomycotina</taxon>
        <taxon>Sordariomycetes</taxon>
        <taxon>Sordariomycetidae</taxon>
        <taxon>Sordariales</taxon>
        <taxon>Lasiosphaeriaceae</taxon>
        <taxon>Lasiosphaeris</taxon>
    </lineage>
</organism>
<evidence type="ECO:0000313" key="2">
    <source>
        <dbReference type="Proteomes" id="UP001172102"/>
    </source>
</evidence>